<name>A0A381QZ93_9ZZZZ</name>
<dbReference type="PANTHER" id="PTHR34796">
    <property type="entry name" value="EXPRESSED PROTEIN"/>
    <property type="match status" value="1"/>
</dbReference>
<evidence type="ECO:0000313" key="2">
    <source>
        <dbReference type="EMBL" id="SUZ84284.1"/>
    </source>
</evidence>
<organism evidence="2">
    <name type="scientific">marine metagenome</name>
    <dbReference type="NCBI Taxonomy" id="408172"/>
    <lineage>
        <taxon>unclassified sequences</taxon>
        <taxon>metagenomes</taxon>
        <taxon>ecological metagenomes</taxon>
    </lineage>
</organism>
<proteinExistence type="predicted"/>
<evidence type="ECO:0000256" key="1">
    <source>
        <dbReference type="SAM" id="MobiDB-lite"/>
    </source>
</evidence>
<dbReference type="Gene3D" id="1.10.3450.10">
    <property type="entry name" value="TTHA0068-like"/>
    <property type="match status" value="1"/>
</dbReference>
<feature type="region of interest" description="Disordered" evidence="1">
    <location>
        <begin position="1"/>
        <end position="21"/>
    </location>
</feature>
<sequence>MPYRHPGPAHNTTVSSPCHESPPPLLVRGVKQFNRGDFFAQHETLEDLWNSERRPIRRLYQGILQVGVAMYQIQRCNHHGAISMLTRGPYYLRPFAPVCQEVDVKHLLIQAARVLSTVEELGPDRVNQFDWSLAPQVQWTKPRQRT</sequence>
<reference evidence="2" key="1">
    <citation type="submission" date="2018-05" db="EMBL/GenBank/DDBJ databases">
        <authorList>
            <person name="Lanie J.A."/>
            <person name="Ng W.-L."/>
            <person name="Kazmierczak K.M."/>
            <person name="Andrzejewski T.M."/>
            <person name="Davidsen T.M."/>
            <person name="Wayne K.J."/>
            <person name="Tettelin H."/>
            <person name="Glass J.I."/>
            <person name="Rusch D."/>
            <person name="Podicherti R."/>
            <person name="Tsui H.-C.T."/>
            <person name="Winkler M.E."/>
        </authorList>
    </citation>
    <scope>NUCLEOTIDE SEQUENCE</scope>
</reference>
<gene>
    <name evidence="2" type="ORF">METZ01_LOCUS37138</name>
</gene>
<dbReference type="InterPro" id="IPR023203">
    <property type="entry name" value="TTHA0068_sf"/>
</dbReference>
<evidence type="ECO:0008006" key="3">
    <source>
        <dbReference type="Google" id="ProtNLM"/>
    </source>
</evidence>
<protein>
    <recommendedName>
        <fullName evidence="3">DUF309 domain-containing protein</fullName>
    </recommendedName>
</protein>
<accession>A0A381QZ93</accession>
<dbReference type="InterPro" id="IPR005500">
    <property type="entry name" value="DUF309"/>
</dbReference>
<dbReference type="EMBL" id="UINC01001588">
    <property type="protein sequence ID" value="SUZ84284.1"/>
    <property type="molecule type" value="Genomic_DNA"/>
</dbReference>
<dbReference type="Pfam" id="PF03745">
    <property type="entry name" value="DUF309"/>
    <property type="match status" value="1"/>
</dbReference>
<dbReference type="AlphaFoldDB" id="A0A381QZ93"/>
<dbReference type="PANTHER" id="PTHR34796:SF1">
    <property type="entry name" value="EXPRESSED PROTEIN"/>
    <property type="match status" value="1"/>
</dbReference>
<dbReference type="SUPFAM" id="SSF140663">
    <property type="entry name" value="TTHA0068-like"/>
    <property type="match status" value="1"/>
</dbReference>